<comment type="caution">
    <text evidence="8">The sequence shown here is derived from an EMBL/GenBank/DDBJ whole genome shotgun (WGS) entry which is preliminary data.</text>
</comment>
<dbReference type="PROSITE" id="PS51326">
    <property type="entry name" value="AVIDIN_2"/>
    <property type="match status" value="1"/>
</dbReference>
<evidence type="ECO:0000256" key="3">
    <source>
        <dbReference type="ARBA" id="ARBA00022525"/>
    </source>
</evidence>
<evidence type="ECO:0000256" key="1">
    <source>
        <dbReference type="ARBA" id="ARBA00004613"/>
    </source>
</evidence>
<evidence type="ECO:0000256" key="6">
    <source>
        <dbReference type="ARBA" id="ARBA00023180"/>
    </source>
</evidence>
<name>A0AAV6GPC9_9TELE</name>
<reference evidence="8" key="1">
    <citation type="submission" date="2020-10" db="EMBL/GenBank/DDBJ databases">
        <title>Chromosome-scale genome assembly of the Allis shad, Alosa alosa.</title>
        <authorList>
            <person name="Margot Z."/>
            <person name="Christophe K."/>
            <person name="Cabau C."/>
            <person name="Louis A."/>
            <person name="Berthelot C."/>
            <person name="Parey E."/>
            <person name="Roest Crollius H."/>
            <person name="Montfort J."/>
            <person name="Robinson-Rechavi M."/>
            <person name="Bucao C."/>
            <person name="Bouchez O."/>
            <person name="Gislard M."/>
            <person name="Lluch J."/>
            <person name="Milhes M."/>
            <person name="Lampietro C."/>
            <person name="Lopez Roques C."/>
            <person name="Donnadieu C."/>
            <person name="Braasch I."/>
            <person name="Desvignes T."/>
            <person name="Postlethwait J."/>
            <person name="Bobe J."/>
            <person name="Guiguen Y."/>
        </authorList>
    </citation>
    <scope>NUCLEOTIDE SEQUENCE</scope>
    <source>
        <strain evidence="8">M-15738</strain>
        <tissue evidence="8">Blood</tissue>
    </source>
</reference>
<evidence type="ECO:0000256" key="2">
    <source>
        <dbReference type="ARBA" id="ARBA00006297"/>
    </source>
</evidence>
<evidence type="ECO:0000256" key="5">
    <source>
        <dbReference type="ARBA" id="ARBA00023157"/>
    </source>
</evidence>
<comment type="subcellular location">
    <subcellularLocation>
        <location evidence="1">Secreted</location>
    </subcellularLocation>
</comment>
<dbReference type="Proteomes" id="UP000823561">
    <property type="component" value="Chromosome 8"/>
</dbReference>
<dbReference type="InterPro" id="IPR036896">
    <property type="entry name" value="Avidin-like_sf"/>
</dbReference>
<dbReference type="GO" id="GO:0009374">
    <property type="term" value="F:biotin binding"/>
    <property type="evidence" value="ECO:0007669"/>
    <property type="project" value="InterPro"/>
</dbReference>
<evidence type="ECO:0000313" key="9">
    <source>
        <dbReference type="Proteomes" id="UP000823561"/>
    </source>
</evidence>
<dbReference type="PANTHER" id="PTHR34399">
    <property type="entry name" value="AVIDIN-RELATED"/>
    <property type="match status" value="1"/>
</dbReference>
<gene>
    <name evidence="8" type="ORF">AALO_G00109290</name>
</gene>
<keyword evidence="5" id="KW-1015">Disulfide bond</keyword>
<accession>A0AAV6GPC9</accession>
<keyword evidence="9" id="KW-1185">Reference proteome</keyword>
<dbReference type="AlphaFoldDB" id="A0AAV6GPC9"/>
<keyword evidence="3" id="KW-0964">Secreted</keyword>
<dbReference type="Gene3D" id="2.40.128.30">
    <property type="entry name" value="Avidin-like"/>
    <property type="match status" value="1"/>
</dbReference>
<keyword evidence="6" id="KW-0325">Glycoprotein</keyword>
<dbReference type="SUPFAM" id="SSF50876">
    <property type="entry name" value="Avidin/streptavidin"/>
    <property type="match status" value="1"/>
</dbReference>
<proteinExistence type="inferred from homology"/>
<dbReference type="InterPro" id="IPR051764">
    <property type="entry name" value="Avidin/Streptavidin-rel"/>
</dbReference>
<sequence length="165" mass="18651">MRMAFSVLWQSWRSLGVMSVTLAMVFGVMSESEPMEIRSPAELLLGEWVNDLKSHVVINSTEGATIRGLYQTIVGASKKKWVPLIGFVNPTNKDSPTFVFGIQWEDIGAASCTGFVGQYFHTDRGEELRTNWLLRRSSNRKDDWQATLVGVNIFKRVSTRQTAYN</sequence>
<dbReference type="EMBL" id="JADWDJ010000008">
    <property type="protein sequence ID" value="KAG5276750.1"/>
    <property type="molecule type" value="Genomic_DNA"/>
</dbReference>
<dbReference type="Pfam" id="PF01382">
    <property type="entry name" value="Avidin"/>
    <property type="match status" value="1"/>
</dbReference>
<keyword evidence="4" id="KW-0732">Signal</keyword>
<evidence type="ECO:0000313" key="8">
    <source>
        <dbReference type="EMBL" id="KAG5276750.1"/>
    </source>
</evidence>
<comment type="similarity">
    <text evidence="2">Belongs to the avidin/streptavidin family.</text>
</comment>
<dbReference type="PANTHER" id="PTHR34399:SF3">
    <property type="entry name" value="AVID PROTEIN-RELATED"/>
    <property type="match status" value="1"/>
</dbReference>
<dbReference type="GO" id="GO:0005576">
    <property type="term" value="C:extracellular region"/>
    <property type="evidence" value="ECO:0007669"/>
    <property type="project" value="UniProtKB-SubCell"/>
</dbReference>
<protein>
    <submittedName>
        <fullName evidence="8">Uncharacterized protein</fullName>
    </submittedName>
</protein>
<dbReference type="InterPro" id="IPR005469">
    <property type="entry name" value="Avidin"/>
</dbReference>
<evidence type="ECO:0000256" key="7">
    <source>
        <dbReference type="ARBA" id="ARBA00023267"/>
    </source>
</evidence>
<organism evidence="8 9">
    <name type="scientific">Alosa alosa</name>
    <name type="common">allis shad</name>
    <dbReference type="NCBI Taxonomy" id="278164"/>
    <lineage>
        <taxon>Eukaryota</taxon>
        <taxon>Metazoa</taxon>
        <taxon>Chordata</taxon>
        <taxon>Craniata</taxon>
        <taxon>Vertebrata</taxon>
        <taxon>Euteleostomi</taxon>
        <taxon>Actinopterygii</taxon>
        <taxon>Neopterygii</taxon>
        <taxon>Teleostei</taxon>
        <taxon>Clupei</taxon>
        <taxon>Clupeiformes</taxon>
        <taxon>Clupeoidei</taxon>
        <taxon>Clupeidae</taxon>
        <taxon>Alosa</taxon>
    </lineage>
</organism>
<keyword evidence="7" id="KW-0092">Biotin</keyword>
<evidence type="ECO:0000256" key="4">
    <source>
        <dbReference type="ARBA" id="ARBA00022729"/>
    </source>
</evidence>
<dbReference type="PRINTS" id="PR00709">
    <property type="entry name" value="AVIDIN"/>
</dbReference>
<dbReference type="InterPro" id="IPR005468">
    <property type="entry name" value="Avidin/str"/>
</dbReference>